<keyword evidence="7" id="KW-1185">Reference proteome</keyword>
<dbReference type="GO" id="GO:0000113">
    <property type="term" value="C:nucleotide-excision repair factor 4 complex"/>
    <property type="evidence" value="ECO:0007669"/>
    <property type="project" value="EnsemblFungi"/>
</dbReference>
<comment type="subcellular location">
    <subcellularLocation>
        <location evidence="1">Nucleus</location>
    </subcellularLocation>
</comment>
<dbReference type="InterPro" id="IPR011333">
    <property type="entry name" value="SKP1/BTB/POZ_sf"/>
</dbReference>
<comment type="similarity">
    <text evidence="2">Belongs to the SKP1 family.</text>
</comment>
<dbReference type="SUPFAM" id="SSF54695">
    <property type="entry name" value="POZ domain"/>
    <property type="match status" value="1"/>
</dbReference>
<gene>
    <name evidence="6" type="ORF">BZG36_00161</name>
</gene>
<dbReference type="Pfam" id="PF03931">
    <property type="entry name" value="Skp1_POZ"/>
    <property type="match status" value="1"/>
</dbReference>
<dbReference type="GO" id="GO:0004842">
    <property type="term" value="F:ubiquitin-protein transferase activity"/>
    <property type="evidence" value="ECO:0007669"/>
    <property type="project" value="EnsemblFungi"/>
</dbReference>
<protein>
    <recommendedName>
        <fullName evidence="3">Elongin-C</fullName>
    </recommendedName>
</protein>
<dbReference type="CDD" id="cd18321">
    <property type="entry name" value="BTB_POZ_EloC"/>
    <property type="match status" value="1"/>
</dbReference>
<evidence type="ECO:0000259" key="5">
    <source>
        <dbReference type="Pfam" id="PF03931"/>
    </source>
</evidence>
<dbReference type="InterPro" id="IPR001232">
    <property type="entry name" value="SKP1-like"/>
</dbReference>
<keyword evidence="4" id="KW-0539">Nucleus</keyword>
<dbReference type="GO" id="GO:0031463">
    <property type="term" value="C:Cul3-RING ubiquitin ligase complex"/>
    <property type="evidence" value="ECO:0007669"/>
    <property type="project" value="EnsemblFungi"/>
</dbReference>
<dbReference type="Gene3D" id="3.30.710.10">
    <property type="entry name" value="Potassium Channel Kv1.1, Chain A"/>
    <property type="match status" value="1"/>
</dbReference>
<dbReference type="GO" id="GO:0009411">
    <property type="term" value="P:response to UV"/>
    <property type="evidence" value="ECO:0007669"/>
    <property type="project" value="EnsemblFungi"/>
</dbReference>
<evidence type="ECO:0000256" key="1">
    <source>
        <dbReference type="ARBA" id="ARBA00004123"/>
    </source>
</evidence>
<proteinExistence type="inferred from homology"/>
<dbReference type="GO" id="GO:0070449">
    <property type="term" value="C:elongin complex"/>
    <property type="evidence" value="ECO:0007669"/>
    <property type="project" value="EnsemblFungi"/>
</dbReference>
<dbReference type="InterPro" id="IPR039948">
    <property type="entry name" value="ELC1"/>
</dbReference>
<evidence type="ECO:0000256" key="2">
    <source>
        <dbReference type="ARBA" id="ARBA00009993"/>
    </source>
</evidence>
<evidence type="ECO:0000313" key="6">
    <source>
        <dbReference type="EMBL" id="OZJ06798.1"/>
    </source>
</evidence>
<dbReference type="GO" id="GO:0070911">
    <property type="term" value="P:global genome nucleotide-excision repair"/>
    <property type="evidence" value="ECO:0007669"/>
    <property type="project" value="EnsemblFungi"/>
</dbReference>
<accession>A0A261Y895</accession>
<reference evidence="6 7" key="1">
    <citation type="journal article" date="2017" name="Mycologia">
        <title>Bifiguratus adelaidae, gen. et sp. nov., a new member of Mucoromycotina in endophytic and soil-dwelling habitats.</title>
        <authorList>
            <person name="Torres-Cruz T.J."/>
            <person name="Billingsley Tobias T.L."/>
            <person name="Almatruk M."/>
            <person name="Hesse C."/>
            <person name="Kuske C.R."/>
            <person name="Desiro A."/>
            <person name="Benucci G.M."/>
            <person name="Bonito G."/>
            <person name="Stajich J.E."/>
            <person name="Dunlap C."/>
            <person name="Arnold A.E."/>
            <person name="Porras-Alfaro A."/>
        </authorList>
    </citation>
    <scope>NUCLEOTIDE SEQUENCE [LARGE SCALE GENOMIC DNA]</scope>
    <source>
        <strain evidence="6 7">AZ0501</strain>
    </source>
</reference>
<dbReference type="EMBL" id="MVBO01000001">
    <property type="protein sequence ID" value="OZJ06798.1"/>
    <property type="molecule type" value="Genomic_DNA"/>
</dbReference>
<evidence type="ECO:0000313" key="7">
    <source>
        <dbReference type="Proteomes" id="UP000242875"/>
    </source>
</evidence>
<feature type="domain" description="SKP1 component POZ" evidence="5">
    <location>
        <begin position="12"/>
        <end position="74"/>
    </location>
</feature>
<sequence>MSDSEDVDQRSHVKLVSADGFTFLVHREAAMRSGTIRNMLSSPGQFTESSLGRVDFKDIKAITLEIVVRYLYWNLQCANSTSEIPEFRVEPEMALETLMAADFLDC</sequence>
<dbReference type="AlphaFoldDB" id="A0A261Y895"/>
<dbReference type="Proteomes" id="UP000242875">
    <property type="component" value="Unassembled WGS sequence"/>
</dbReference>
<evidence type="ECO:0000256" key="4">
    <source>
        <dbReference type="ARBA" id="ARBA00023242"/>
    </source>
</evidence>
<evidence type="ECO:0000256" key="3">
    <source>
        <dbReference type="ARBA" id="ARBA00021347"/>
    </source>
</evidence>
<name>A0A261Y895_9FUNG</name>
<organism evidence="6 7">
    <name type="scientific">Bifiguratus adelaidae</name>
    <dbReference type="NCBI Taxonomy" id="1938954"/>
    <lineage>
        <taxon>Eukaryota</taxon>
        <taxon>Fungi</taxon>
        <taxon>Fungi incertae sedis</taxon>
        <taxon>Mucoromycota</taxon>
        <taxon>Mucoromycotina</taxon>
        <taxon>Endogonomycetes</taxon>
        <taxon>Endogonales</taxon>
        <taxon>Endogonales incertae sedis</taxon>
        <taxon>Bifiguratus</taxon>
    </lineage>
</organism>
<comment type="caution">
    <text evidence="6">The sequence shown here is derived from an EMBL/GenBank/DDBJ whole genome shotgun (WGS) entry which is preliminary data.</text>
</comment>
<dbReference type="PANTHER" id="PTHR20648">
    <property type="entry name" value="ELONGIN-C"/>
    <property type="match status" value="1"/>
</dbReference>
<dbReference type="SMART" id="SM00512">
    <property type="entry name" value="Skp1"/>
    <property type="match status" value="1"/>
</dbReference>
<dbReference type="InterPro" id="IPR016073">
    <property type="entry name" value="Skp1_comp_POZ"/>
</dbReference>
<dbReference type="FunFam" id="3.30.710.10:FF:000035">
    <property type="entry name" value="Elongin C transcription elongation factor"/>
    <property type="match status" value="1"/>
</dbReference>
<dbReference type="OrthoDB" id="249087at2759"/>
<dbReference type="GO" id="GO:0006511">
    <property type="term" value="P:ubiquitin-dependent protein catabolic process"/>
    <property type="evidence" value="ECO:0007669"/>
    <property type="project" value="EnsemblFungi"/>
</dbReference>